<dbReference type="PRINTS" id="PR00455">
    <property type="entry name" value="HTHTETR"/>
</dbReference>
<proteinExistence type="predicted"/>
<feature type="DNA-binding region" description="H-T-H motif" evidence="2">
    <location>
        <begin position="38"/>
        <end position="57"/>
    </location>
</feature>
<sequence>MGPSLMLKNKNERDEAVRTQIVEQARLLFERYGQSKTTMSDIAEAAGMSPAHIYNFFKGKNEIIDAVGDQVFSSFAKKIKKEIDTKKDLFEKIATIFLFIYKHNRDHALPKDDGLCIKICEGIDGWDFEKKFEGFVLKTVSDIIKQAAEPDISGDKVRNDARTILDCMFFGAVYTEIFRSLSAKEHEQRVRYQLEFIRSALLQRGYVV</sequence>
<evidence type="ECO:0000256" key="2">
    <source>
        <dbReference type="PROSITE-ProRule" id="PRU00335"/>
    </source>
</evidence>
<accession>A0A967B705</accession>
<feature type="domain" description="HTH tetR-type" evidence="3">
    <location>
        <begin position="15"/>
        <end position="75"/>
    </location>
</feature>
<reference evidence="4" key="1">
    <citation type="submission" date="2019-11" db="EMBL/GenBank/DDBJ databases">
        <title>Description of new Acetobacter species.</title>
        <authorList>
            <person name="Cleenwerck I."/>
            <person name="Sombolestani A.S."/>
        </authorList>
    </citation>
    <scope>NUCLEOTIDE SEQUENCE</scope>
    <source>
        <strain evidence="4">LMG 1626</strain>
    </source>
</reference>
<dbReference type="InterPro" id="IPR001647">
    <property type="entry name" value="HTH_TetR"/>
</dbReference>
<dbReference type="InterPro" id="IPR009057">
    <property type="entry name" value="Homeodomain-like_sf"/>
</dbReference>
<dbReference type="Gene3D" id="1.10.357.10">
    <property type="entry name" value="Tetracycline Repressor, domain 2"/>
    <property type="match status" value="1"/>
</dbReference>
<keyword evidence="5" id="KW-1185">Reference proteome</keyword>
<dbReference type="PANTHER" id="PTHR43479:SF11">
    <property type="entry name" value="ACREF_ENVCD OPERON REPRESSOR-RELATED"/>
    <property type="match status" value="1"/>
</dbReference>
<dbReference type="AlphaFoldDB" id="A0A967B705"/>
<dbReference type="Pfam" id="PF00440">
    <property type="entry name" value="TetR_N"/>
    <property type="match status" value="1"/>
</dbReference>
<dbReference type="SUPFAM" id="SSF46689">
    <property type="entry name" value="Homeodomain-like"/>
    <property type="match status" value="1"/>
</dbReference>
<organism evidence="4 5">
    <name type="scientific">Acetobacter estunensis</name>
    <dbReference type="NCBI Taxonomy" id="104097"/>
    <lineage>
        <taxon>Bacteria</taxon>
        <taxon>Pseudomonadati</taxon>
        <taxon>Pseudomonadota</taxon>
        <taxon>Alphaproteobacteria</taxon>
        <taxon>Acetobacterales</taxon>
        <taxon>Acetobacteraceae</taxon>
        <taxon>Acetobacter</taxon>
    </lineage>
</organism>
<dbReference type="GO" id="GO:0003677">
    <property type="term" value="F:DNA binding"/>
    <property type="evidence" value="ECO:0007669"/>
    <property type="project" value="UniProtKB-UniRule"/>
</dbReference>
<gene>
    <name evidence="4" type="ORF">GOB87_13995</name>
</gene>
<dbReference type="PANTHER" id="PTHR43479">
    <property type="entry name" value="ACREF/ENVCD OPERON REPRESSOR-RELATED"/>
    <property type="match status" value="1"/>
</dbReference>
<dbReference type="EMBL" id="WOTH01000044">
    <property type="protein sequence ID" value="NHO55040.1"/>
    <property type="molecule type" value="Genomic_DNA"/>
</dbReference>
<evidence type="ECO:0000313" key="5">
    <source>
        <dbReference type="Proteomes" id="UP000597459"/>
    </source>
</evidence>
<evidence type="ECO:0000313" key="4">
    <source>
        <dbReference type="EMBL" id="NHO55040.1"/>
    </source>
</evidence>
<evidence type="ECO:0000259" key="3">
    <source>
        <dbReference type="PROSITE" id="PS50977"/>
    </source>
</evidence>
<dbReference type="Proteomes" id="UP000597459">
    <property type="component" value="Unassembled WGS sequence"/>
</dbReference>
<dbReference type="PROSITE" id="PS50977">
    <property type="entry name" value="HTH_TETR_2"/>
    <property type="match status" value="1"/>
</dbReference>
<dbReference type="InterPro" id="IPR050624">
    <property type="entry name" value="HTH-type_Tx_Regulator"/>
</dbReference>
<keyword evidence="1 2" id="KW-0238">DNA-binding</keyword>
<evidence type="ECO:0000256" key="1">
    <source>
        <dbReference type="ARBA" id="ARBA00023125"/>
    </source>
</evidence>
<protein>
    <submittedName>
        <fullName evidence="4">TetR family transcriptional regulator</fullName>
    </submittedName>
</protein>
<comment type="caution">
    <text evidence="4">The sequence shown here is derived from an EMBL/GenBank/DDBJ whole genome shotgun (WGS) entry which is preliminary data.</text>
</comment>
<name>A0A967B705_9PROT</name>